<accession>A0A2N9EQS7</accession>
<gene>
    <name evidence="1" type="ORF">FSB_LOCUS5050</name>
</gene>
<protein>
    <submittedName>
        <fullName evidence="1">Uncharacterized protein</fullName>
    </submittedName>
</protein>
<evidence type="ECO:0000313" key="1">
    <source>
        <dbReference type="EMBL" id="SPC77168.1"/>
    </source>
</evidence>
<sequence>MGSPKATDLERELAYLWPDLLGIGKEIGPPAWLLREMACLRSFSLWTAKSRYGSRTHLIPALMNVRIWWKRCGSLAVWEFGGV</sequence>
<organism evidence="1">
    <name type="scientific">Fagus sylvatica</name>
    <name type="common">Beechnut</name>
    <dbReference type="NCBI Taxonomy" id="28930"/>
    <lineage>
        <taxon>Eukaryota</taxon>
        <taxon>Viridiplantae</taxon>
        <taxon>Streptophyta</taxon>
        <taxon>Embryophyta</taxon>
        <taxon>Tracheophyta</taxon>
        <taxon>Spermatophyta</taxon>
        <taxon>Magnoliopsida</taxon>
        <taxon>eudicotyledons</taxon>
        <taxon>Gunneridae</taxon>
        <taxon>Pentapetalae</taxon>
        <taxon>rosids</taxon>
        <taxon>fabids</taxon>
        <taxon>Fagales</taxon>
        <taxon>Fagaceae</taxon>
        <taxon>Fagus</taxon>
    </lineage>
</organism>
<dbReference type="EMBL" id="OIVN01000257">
    <property type="protein sequence ID" value="SPC77168.1"/>
    <property type="molecule type" value="Genomic_DNA"/>
</dbReference>
<reference evidence="1" key="1">
    <citation type="submission" date="2018-02" db="EMBL/GenBank/DDBJ databases">
        <authorList>
            <person name="Cohen D.B."/>
            <person name="Kent A.D."/>
        </authorList>
    </citation>
    <scope>NUCLEOTIDE SEQUENCE</scope>
</reference>
<proteinExistence type="predicted"/>
<name>A0A2N9EQS7_FAGSY</name>
<dbReference type="AlphaFoldDB" id="A0A2N9EQS7"/>